<dbReference type="InterPro" id="IPR000330">
    <property type="entry name" value="SNF2_N"/>
</dbReference>
<protein>
    <recommendedName>
        <fullName evidence="7">Helicase</fullName>
    </recommendedName>
</protein>
<evidence type="ECO:0008006" key="7">
    <source>
        <dbReference type="Google" id="ProtNLM"/>
    </source>
</evidence>
<accession>A0A6C0B6L3</accession>
<dbReference type="Gene3D" id="3.40.50.10810">
    <property type="entry name" value="Tandem AAA-ATPase domain"/>
    <property type="match status" value="1"/>
</dbReference>
<dbReference type="InterPro" id="IPR001650">
    <property type="entry name" value="Helicase_C-like"/>
</dbReference>
<evidence type="ECO:0000259" key="4">
    <source>
        <dbReference type="PROSITE" id="PS51192"/>
    </source>
</evidence>
<dbReference type="GO" id="GO:0016787">
    <property type="term" value="F:hydrolase activity"/>
    <property type="evidence" value="ECO:0007669"/>
    <property type="project" value="UniProtKB-KW"/>
</dbReference>
<dbReference type="Pfam" id="PF00176">
    <property type="entry name" value="SNF2-rel_dom"/>
    <property type="match status" value="1"/>
</dbReference>
<evidence type="ECO:0000313" key="6">
    <source>
        <dbReference type="EMBL" id="QHS87113.1"/>
    </source>
</evidence>
<evidence type="ECO:0000256" key="3">
    <source>
        <dbReference type="ARBA" id="ARBA00022840"/>
    </source>
</evidence>
<sequence length="478" mass="54701">MYPYQTDALNWMKTRESDHTISGGFLCLDMGLGKTRITATLIRDNLLPRTLVLTTKSTVGGWLAELRLQSNFAFDCIEYIKNKTHLTPGRPTAVVATHHSVLKENVGWFREQAFDRVVVDEVHVIRNLGTIFWALREIPAHTRWGLTATPFNNSKSDIRAYTEFLQPGLPAEDFKKYRYRKLRSEVVMGGPELQSDKHVYDFESPEEHRLYEYVAGRIEDTNAWIAANARRLPRHVRGMMKLTMILRERQAAIHPQIVLDAEKVWRAQMPAVLGDPDDVGKWDPSKVTKFRHIVDMVKDDFKKGESTMIVTHFKTELELLQQALAKAGIRTEVLNGKTTPAKRTAMESYGNPATPTEIKNIIDETTFVPDDVIGVIQSFIDAPRVLLLQIKAGGVGISLPWVHHVINTSPDWNPFLELQAIYRAYRVNTRHNVRVTSMYFRNTVDTQIQTRQKTKFEQSLEWTGDKPESISEFISMPV</sequence>
<dbReference type="SMART" id="SM00490">
    <property type="entry name" value="HELICc"/>
    <property type="match status" value="1"/>
</dbReference>
<dbReference type="GO" id="GO:0005634">
    <property type="term" value="C:nucleus"/>
    <property type="evidence" value="ECO:0007669"/>
    <property type="project" value="TreeGrafter"/>
</dbReference>
<reference evidence="6" key="1">
    <citation type="journal article" date="2020" name="Nature">
        <title>Giant virus diversity and host interactions through global metagenomics.</title>
        <authorList>
            <person name="Schulz F."/>
            <person name="Roux S."/>
            <person name="Paez-Espino D."/>
            <person name="Jungbluth S."/>
            <person name="Walsh D.A."/>
            <person name="Denef V.J."/>
            <person name="McMahon K.D."/>
            <person name="Konstantinidis K.T."/>
            <person name="Eloe-Fadrosh E.A."/>
            <person name="Kyrpides N.C."/>
            <person name="Woyke T."/>
        </authorList>
    </citation>
    <scope>NUCLEOTIDE SEQUENCE</scope>
    <source>
        <strain evidence="6">GVMAG-M-3300009684-20</strain>
    </source>
</reference>
<keyword evidence="3" id="KW-0067">ATP-binding</keyword>
<dbReference type="Gene3D" id="3.40.50.300">
    <property type="entry name" value="P-loop containing nucleotide triphosphate hydrolases"/>
    <property type="match status" value="1"/>
</dbReference>
<feature type="domain" description="Helicase C-terminal" evidence="5">
    <location>
        <begin position="289"/>
        <end position="468"/>
    </location>
</feature>
<dbReference type="SMART" id="SM00487">
    <property type="entry name" value="DEXDc"/>
    <property type="match status" value="1"/>
</dbReference>
<dbReference type="GO" id="GO:0006281">
    <property type="term" value="P:DNA repair"/>
    <property type="evidence" value="ECO:0007669"/>
    <property type="project" value="TreeGrafter"/>
</dbReference>
<dbReference type="EMBL" id="MN739078">
    <property type="protein sequence ID" value="QHS87113.1"/>
    <property type="molecule type" value="Genomic_DNA"/>
</dbReference>
<dbReference type="AlphaFoldDB" id="A0A6C0B6L3"/>
<dbReference type="CDD" id="cd18793">
    <property type="entry name" value="SF2_C_SNF"/>
    <property type="match status" value="1"/>
</dbReference>
<dbReference type="Pfam" id="PF00271">
    <property type="entry name" value="Helicase_C"/>
    <property type="match status" value="1"/>
</dbReference>
<dbReference type="PANTHER" id="PTHR45626">
    <property type="entry name" value="TRANSCRIPTION TERMINATION FACTOR 2-RELATED"/>
    <property type="match status" value="1"/>
</dbReference>
<evidence type="ECO:0000259" key="5">
    <source>
        <dbReference type="PROSITE" id="PS51194"/>
    </source>
</evidence>
<dbReference type="GO" id="GO:0008094">
    <property type="term" value="F:ATP-dependent activity, acting on DNA"/>
    <property type="evidence" value="ECO:0007669"/>
    <property type="project" value="TreeGrafter"/>
</dbReference>
<evidence type="ECO:0000256" key="2">
    <source>
        <dbReference type="ARBA" id="ARBA00022801"/>
    </source>
</evidence>
<dbReference type="GO" id="GO:0005524">
    <property type="term" value="F:ATP binding"/>
    <property type="evidence" value="ECO:0007669"/>
    <property type="project" value="UniProtKB-KW"/>
</dbReference>
<dbReference type="PROSITE" id="PS51192">
    <property type="entry name" value="HELICASE_ATP_BIND_1"/>
    <property type="match status" value="1"/>
</dbReference>
<dbReference type="InterPro" id="IPR049730">
    <property type="entry name" value="SNF2/RAD54-like_C"/>
</dbReference>
<dbReference type="SUPFAM" id="SSF52540">
    <property type="entry name" value="P-loop containing nucleoside triphosphate hydrolases"/>
    <property type="match status" value="2"/>
</dbReference>
<keyword evidence="1" id="KW-0547">Nucleotide-binding</keyword>
<organism evidence="6">
    <name type="scientific">viral metagenome</name>
    <dbReference type="NCBI Taxonomy" id="1070528"/>
    <lineage>
        <taxon>unclassified sequences</taxon>
        <taxon>metagenomes</taxon>
        <taxon>organismal metagenomes</taxon>
    </lineage>
</organism>
<dbReference type="InterPro" id="IPR038718">
    <property type="entry name" value="SNF2-like_sf"/>
</dbReference>
<evidence type="ECO:0000256" key="1">
    <source>
        <dbReference type="ARBA" id="ARBA00022741"/>
    </source>
</evidence>
<keyword evidence="2" id="KW-0378">Hydrolase</keyword>
<proteinExistence type="predicted"/>
<dbReference type="InterPro" id="IPR027417">
    <property type="entry name" value="P-loop_NTPase"/>
</dbReference>
<feature type="domain" description="Helicase ATP-binding" evidence="4">
    <location>
        <begin position="15"/>
        <end position="168"/>
    </location>
</feature>
<dbReference type="InterPro" id="IPR050628">
    <property type="entry name" value="SNF2_RAD54_helicase_TF"/>
</dbReference>
<dbReference type="PROSITE" id="PS51194">
    <property type="entry name" value="HELICASE_CTER"/>
    <property type="match status" value="1"/>
</dbReference>
<name>A0A6C0B6L3_9ZZZZ</name>
<dbReference type="InterPro" id="IPR014001">
    <property type="entry name" value="Helicase_ATP-bd"/>
</dbReference>